<reference evidence="1 2" key="1">
    <citation type="submission" date="2018-01" db="EMBL/GenBank/DDBJ databases">
        <authorList>
            <person name="Gaut B.S."/>
            <person name="Morton B.R."/>
            <person name="Clegg M.T."/>
            <person name="Duvall M.R."/>
        </authorList>
    </citation>
    <scope>NUCLEOTIDE SEQUENCE [LARGE SCALE GENOMIC DNA]</scope>
    <source>
        <strain evidence="1">GP69</strain>
    </source>
</reference>
<evidence type="ECO:0000313" key="1">
    <source>
        <dbReference type="EMBL" id="SOY30371.1"/>
    </source>
</evidence>
<dbReference type="SUPFAM" id="SSF46785">
    <property type="entry name" value="Winged helix' DNA-binding domain"/>
    <property type="match status" value="1"/>
</dbReference>
<dbReference type="Proteomes" id="UP000236311">
    <property type="component" value="Unassembled WGS sequence"/>
</dbReference>
<dbReference type="AlphaFoldDB" id="A0A2K4ZIU1"/>
<sequence length="212" mass="25528">MSITSGCSVQNRPIRNRRMKAGEVYVEEIELSQTDRQLLLYDIFFRSQQVEYEDITSRLPIGKKMVQRDIKTLTDAGLIRIKYSKKYKAYIHDLEHPPSFNENAKGRYRIHLMKLQRIATLMKELCMDTRSYYDVDGDAYFSCKTCYYELFPEANERMRQRDFKQLNNIGYTITYNNYERRYKMWEGSYLREDFGVFLKDGKLMRDMGFELY</sequence>
<dbReference type="InterPro" id="IPR036390">
    <property type="entry name" value="WH_DNA-bd_sf"/>
</dbReference>
<evidence type="ECO:0000313" key="2">
    <source>
        <dbReference type="Proteomes" id="UP000236311"/>
    </source>
</evidence>
<dbReference type="EMBL" id="OFSM01000015">
    <property type="protein sequence ID" value="SOY30371.1"/>
    <property type="molecule type" value="Genomic_DNA"/>
</dbReference>
<organism evidence="1 2">
    <name type="scientific">Acetatifactor muris</name>
    <dbReference type="NCBI Taxonomy" id="879566"/>
    <lineage>
        <taxon>Bacteria</taxon>
        <taxon>Bacillati</taxon>
        <taxon>Bacillota</taxon>
        <taxon>Clostridia</taxon>
        <taxon>Lachnospirales</taxon>
        <taxon>Lachnospiraceae</taxon>
        <taxon>Acetatifactor</taxon>
    </lineage>
</organism>
<proteinExistence type="predicted"/>
<protein>
    <submittedName>
        <fullName evidence="1">Uncharacterized protein</fullName>
    </submittedName>
</protein>
<gene>
    <name evidence="1" type="ORF">AMURIS_03098</name>
</gene>
<accession>A0A2K4ZIU1</accession>
<keyword evidence="2" id="KW-1185">Reference proteome</keyword>
<name>A0A2K4ZIU1_9FIRM</name>